<dbReference type="EMBL" id="CP001089">
    <property type="protein sequence ID" value="ACD96036.1"/>
    <property type="molecule type" value="Genomic_DNA"/>
</dbReference>
<protein>
    <submittedName>
        <fullName evidence="2">CopG domain protein DNA-binding domain protein</fullName>
    </submittedName>
</protein>
<dbReference type="GO" id="GO:0003677">
    <property type="term" value="F:DNA binding"/>
    <property type="evidence" value="ECO:0007669"/>
    <property type="project" value="UniProtKB-KW"/>
</dbReference>
<evidence type="ECO:0000313" key="3">
    <source>
        <dbReference type="Proteomes" id="UP000002420"/>
    </source>
</evidence>
<feature type="domain" description="Ribbon-helix-helix protein CopG" evidence="1">
    <location>
        <begin position="54"/>
        <end position="92"/>
    </location>
</feature>
<dbReference type="KEGG" id="glo:Glov_2320"/>
<reference evidence="2 3" key="1">
    <citation type="submission" date="2008-05" db="EMBL/GenBank/DDBJ databases">
        <title>Complete sequence of chromosome of Geobacter lovleyi SZ.</title>
        <authorList>
            <consortium name="US DOE Joint Genome Institute"/>
            <person name="Lucas S."/>
            <person name="Copeland A."/>
            <person name="Lapidus A."/>
            <person name="Glavina del Rio T."/>
            <person name="Dalin E."/>
            <person name="Tice H."/>
            <person name="Bruce D."/>
            <person name="Goodwin L."/>
            <person name="Pitluck S."/>
            <person name="Chertkov O."/>
            <person name="Meincke L."/>
            <person name="Brettin T."/>
            <person name="Detter J.C."/>
            <person name="Han C."/>
            <person name="Tapia R."/>
            <person name="Kuske C.R."/>
            <person name="Schmutz J."/>
            <person name="Larimer F."/>
            <person name="Land M."/>
            <person name="Hauser L."/>
            <person name="Kyrpides N."/>
            <person name="Mikhailova N."/>
            <person name="Sung Y."/>
            <person name="Fletcher K.E."/>
            <person name="Ritalahti K.M."/>
            <person name="Loeffler F.E."/>
            <person name="Richardson P."/>
        </authorList>
    </citation>
    <scope>NUCLEOTIDE SEQUENCE [LARGE SCALE GENOMIC DNA]</scope>
    <source>
        <strain evidence="3">ATCC BAA-1151 / DSM 17278 / SZ</strain>
    </source>
</reference>
<dbReference type="RefSeq" id="WP_012470369.1">
    <property type="nucleotide sequence ID" value="NC_010814.1"/>
</dbReference>
<evidence type="ECO:0000259" key="1">
    <source>
        <dbReference type="Pfam" id="PF01402"/>
    </source>
</evidence>
<dbReference type="InterPro" id="IPR002145">
    <property type="entry name" value="CopG"/>
</dbReference>
<keyword evidence="3" id="KW-1185">Reference proteome</keyword>
<accession>B3E4V0</accession>
<gene>
    <name evidence="2" type="ordered locus">Glov_2320</name>
</gene>
<dbReference type="HOGENOM" id="CLU_2273338_0_0_7"/>
<dbReference type="GO" id="GO:0006355">
    <property type="term" value="P:regulation of DNA-templated transcription"/>
    <property type="evidence" value="ECO:0007669"/>
    <property type="project" value="InterPro"/>
</dbReference>
<evidence type="ECO:0000313" key="2">
    <source>
        <dbReference type="EMBL" id="ACD96036.1"/>
    </source>
</evidence>
<dbReference type="OrthoDB" id="4735215at2"/>
<organism evidence="2 3">
    <name type="scientific">Trichlorobacter lovleyi (strain ATCC BAA-1151 / DSM 17278 / SZ)</name>
    <name type="common">Geobacter lovleyi</name>
    <dbReference type="NCBI Taxonomy" id="398767"/>
    <lineage>
        <taxon>Bacteria</taxon>
        <taxon>Pseudomonadati</taxon>
        <taxon>Thermodesulfobacteriota</taxon>
        <taxon>Desulfuromonadia</taxon>
        <taxon>Geobacterales</taxon>
        <taxon>Geobacteraceae</taxon>
        <taxon>Trichlorobacter</taxon>
    </lineage>
</organism>
<dbReference type="AlphaFoldDB" id="B3E4V0"/>
<dbReference type="CDD" id="cd21631">
    <property type="entry name" value="RHH_CopG_NikR-like"/>
    <property type="match status" value="1"/>
</dbReference>
<proteinExistence type="predicted"/>
<name>B3E4V0_TRIL1</name>
<sequence>MTKRVAYNLYLSLPLHRQMTRLTEAGLSASAVARLAVQKRPIILPDGDDASCPVRTTIYVGSDTTAVLTELASAHGVSKAEVLRRLLTAYLDANRDCINALF</sequence>
<keyword evidence="2" id="KW-0238">DNA-binding</keyword>
<dbReference type="Proteomes" id="UP000002420">
    <property type="component" value="Chromosome"/>
</dbReference>
<dbReference type="STRING" id="398767.Glov_2320"/>
<dbReference type="Pfam" id="PF01402">
    <property type="entry name" value="RHH_1"/>
    <property type="match status" value="1"/>
</dbReference>